<evidence type="ECO:0000256" key="8">
    <source>
        <dbReference type="SAM" id="MobiDB-lite"/>
    </source>
</evidence>
<feature type="active site" description="Proton donor/acceptor" evidence="7">
    <location>
        <position position="143"/>
    </location>
</feature>
<evidence type="ECO:0000256" key="7">
    <source>
        <dbReference type="PROSITE-ProRule" id="PRU01373"/>
    </source>
</evidence>
<organism evidence="11 12">
    <name type="scientific">Methylobacterium brachiatum</name>
    <dbReference type="NCBI Taxonomy" id="269660"/>
    <lineage>
        <taxon>Bacteria</taxon>
        <taxon>Pseudomonadati</taxon>
        <taxon>Pseudomonadota</taxon>
        <taxon>Alphaproteobacteria</taxon>
        <taxon>Hyphomicrobiales</taxon>
        <taxon>Methylobacteriaceae</taxon>
        <taxon>Methylobacterium</taxon>
    </lineage>
</organism>
<dbReference type="InterPro" id="IPR005490">
    <property type="entry name" value="LD_TPept_cat_dom"/>
</dbReference>
<dbReference type="GO" id="GO:0008360">
    <property type="term" value="P:regulation of cell shape"/>
    <property type="evidence" value="ECO:0007669"/>
    <property type="project" value="UniProtKB-UniRule"/>
</dbReference>
<dbReference type="GO" id="GO:0009252">
    <property type="term" value="P:peptidoglycan biosynthetic process"/>
    <property type="evidence" value="ECO:0007669"/>
    <property type="project" value="UniProtKB-KW"/>
</dbReference>
<evidence type="ECO:0000256" key="4">
    <source>
        <dbReference type="ARBA" id="ARBA00022960"/>
    </source>
</evidence>
<keyword evidence="5 7" id="KW-0573">Peptidoglycan synthesis</keyword>
<dbReference type="GO" id="GO:0004180">
    <property type="term" value="F:carboxypeptidase activity"/>
    <property type="evidence" value="ECO:0007669"/>
    <property type="project" value="UniProtKB-ARBA"/>
</dbReference>
<name>A0AAJ1TPM8_9HYPH</name>
<feature type="domain" description="L,D-TPase catalytic" evidence="10">
    <location>
        <begin position="52"/>
        <end position="178"/>
    </location>
</feature>
<dbReference type="PANTHER" id="PTHR36699:SF1">
    <property type="entry name" value="L,D-TRANSPEPTIDASE YAFK-RELATED"/>
    <property type="match status" value="1"/>
</dbReference>
<comment type="similarity">
    <text evidence="2">Belongs to the YkuD family.</text>
</comment>
<feature type="region of interest" description="Disordered" evidence="8">
    <location>
        <begin position="350"/>
        <end position="412"/>
    </location>
</feature>
<dbReference type="Pfam" id="PF03734">
    <property type="entry name" value="YkuD"/>
    <property type="match status" value="1"/>
</dbReference>
<sequence>MPLPIPRSFAAGLVLLTVCGPVAAQAGKADAPIPAATLALMAQKGTTAAAPVLFRAYKKESEIEVWKKGPAGFVHIKTFPICRWSGQLGPKRKSGDRQTPEGFYMVPKRQMNPNSHYYLSFDVGYPNAYDRAHGGTGSAVMVHGICSSMGCFAMTDATVGEIYAIAREALNGGQAAFQFQSYPFRMSAENMARHRADPNIAFWRELKAGSDRFEASREELQVSVVAGRYAFAPSRDPAREAAVATYHAVEEARMAALAEAGEPAVRTTYSDGGQHAFWAAYTARGGAVGDISRPEALAYAGQEVVVVPGHRAPRPVPESVWAAWAAPDSGLALRQMAGFVPSYERAPDPFGALAGPPPGALQRRPAVPAGGGPGRFARRRRRTPDSRRRGGRPDRLGRASLGVAPPRSAAGSCARPHITAACDPPIHCQAGDERYSCPVGRPYSALPSRNGDGVSIVTDWDRLSADS</sequence>
<dbReference type="AlphaFoldDB" id="A0AAJ1TPM8"/>
<dbReference type="GO" id="GO:0016740">
    <property type="term" value="F:transferase activity"/>
    <property type="evidence" value="ECO:0007669"/>
    <property type="project" value="UniProtKB-KW"/>
</dbReference>
<feature type="active site" description="Nucleophile" evidence="7">
    <location>
        <position position="151"/>
    </location>
</feature>
<comment type="pathway">
    <text evidence="1 7">Cell wall biogenesis; peptidoglycan biosynthesis.</text>
</comment>
<accession>A0AAJ1TPM8</accession>
<dbReference type="PROSITE" id="PS52029">
    <property type="entry name" value="LD_TPASE"/>
    <property type="match status" value="1"/>
</dbReference>
<evidence type="ECO:0000256" key="3">
    <source>
        <dbReference type="ARBA" id="ARBA00022679"/>
    </source>
</evidence>
<proteinExistence type="inferred from homology"/>
<dbReference type="InterPro" id="IPR038063">
    <property type="entry name" value="Transpep_catalytic_dom"/>
</dbReference>
<keyword evidence="9" id="KW-0732">Signal</keyword>
<reference evidence="11" key="1">
    <citation type="submission" date="2023-07" db="EMBL/GenBank/DDBJ databases">
        <title>Genomic Encyclopedia of Type Strains, Phase IV (KMG-IV): sequencing the most valuable type-strain genomes for metagenomic binning, comparative biology and taxonomic classification.</title>
        <authorList>
            <person name="Goeker M."/>
        </authorList>
    </citation>
    <scope>NUCLEOTIDE SEQUENCE</scope>
    <source>
        <strain evidence="11">DSM 19569</strain>
    </source>
</reference>
<comment type="caution">
    <text evidence="11">The sequence shown here is derived from an EMBL/GenBank/DDBJ whole genome shotgun (WGS) entry which is preliminary data.</text>
</comment>
<feature type="signal peptide" evidence="9">
    <location>
        <begin position="1"/>
        <end position="24"/>
    </location>
</feature>
<dbReference type="SUPFAM" id="SSF141523">
    <property type="entry name" value="L,D-transpeptidase catalytic domain-like"/>
    <property type="match status" value="1"/>
</dbReference>
<dbReference type="EMBL" id="JAUSWL010000005">
    <property type="protein sequence ID" value="MDQ0544541.1"/>
    <property type="molecule type" value="Genomic_DNA"/>
</dbReference>
<keyword evidence="3" id="KW-0808">Transferase</keyword>
<evidence type="ECO:0000259" key="10">
    <source>
        <dbReference type="PROSITE" id="PS52029"/>
    </source>
</evidence>
<evidence type="ECO:0000256" key="2">
    <source>
        <dbReference type="ARBA" id="ARBA00005992"/>
    </source>
</evidence>
<evidence type="ECO:0000256" key="6">
    <source>
        <dbReference type="ARBA" id="ARBA00023316"/>
    </source>
</evidence>
<keyword evidence="6 7" id="KW-0961">Cell wall biogenesis/degradation</keyword>
<feature type="compositionally biased region" description="Basic and acidic residues" evidence="8">
    <location>
        <begin position="383"/>
        <end position="397"/>
    </location>
</feature>
<feature type="chain" id="PRO_5042595817" evidence="9">
    <location>
        <begin position="25"/>
        <end position="467"/>
    </location>
</feature>
<dbReference type="GO" id="GO:0071555">
    <property type="term" value="P:cell wall organization"/>
    <property type="evidence" value="ECO:0007669"/>
    <property type="project" value="UniProtKB-UniRule"/>
</dbReference>
<protein>
    <submittedName>
        <fullName evidence="11">Murein L,D-transpeptidase YafK</fullName>
    </submittedName>
</protein>
<keyword evidence="4 7" id="KW-0133">Cell shape</keyword>
<evidence type="ECO:0000256" key="5">
    <source>
        <dbReference type="ARBA" id="ARBA00022984"/>
    </source>
</evidence>
<evidence type="ECO:0000313" key="11">
    <source>
        <dbReference type="EMBL" id="MDQ0544541.1"/>
    </source>
</evidence>
<evidence type="ECO:0000313" key="12">
    <source>
        <dbReference type="Proteomes" id="UP001223420"/>
    </source>
</evidence>
<dbReference type="PANTHER" id="PTHR36699">
    <property type="entry name" value="LD-TRANSPEPTIDASE"/>
    <property type="match status" value="1"/>
</dbReference>
<evidence type="ECO:0000256" key="1">
    <source>
        <dbReference type="ARBA" id="ARBA00004752"/>
    </source>
</evidence>
<gene>
    <name evidence="11" type="ORF">QO001_003475</name>
</gene>
<dbReference type="CDD" id="cd16913">
    <property type="entry name" value="YkuD_like"/>
    <property type="match status" value="1"/>
</dbReference>
<evidence type="ECO:0000256" key="9">
    <source>
        <dbReference type="SAM" id="SignalP"/>
    </source>
</evidence>
<dbReference type="Proteomes" id="UP001223420">
    <property type="component" value="Unassembled WGS sequence"/>
</dbReference>